<evidence type="ECO:0000313" key="1">
    <source>
        <dbReference type="EMBL" id="KAJ4433060.1"/>
    </source>
</evidence>
<dbReference type="Proteomes" id="UP001148838">
    <property type="component" value="Unassembled WGS sequence"/>
</dbReference>
<keyword evidence="2" id="KW-1185">Reference proteome</keyword>
<dbReference type="EMBL" id="JAJSOF020000027">
    <property type="protein sequence ID" value="KAJ4433060.1"/>
    <property type="molecule type" value="Genomic_DNA"/>
</dbReference>
<sequence length="69" mass="7506">MAGLCEGDNERPGSLKAKEYLDSIMLHVSFRPAQLDDDDDDDDDGDGSSDFISTHFLCDVGYCCNVSLA</sequence>
<organism evidence="1 2">
    <name type="scientific">Periplaneta americana</name>
    <name type="common">American cockroach</name>
    <name type="synonym">Blatta americana</name>
    <dbReference type="NCBI Taxonomy" id="6978"/>
    <lineage>
        <taxon>Eukaryota</taxon>
        <taxon>Metazoa</taxon>
        <taxon>Ecdysozoa</taxon>
        <taxon>Arthropoda</taxon>
        <taxon>Hexapoda</taxon>
        <taxon>Insecta</taxon>
        <taxon>Pterygota</taxon>
        <taxon>Neoptera</taxon>
        <taxon>Polyneoptera</taxon>
        <taxon>Dictyoptera</taxon>
        <taxon>Blattodea</taxon>
        <taxon>Blattoidea</taxon>
        <taxon>Blattidae</taxon>
        <taxon>Blattinae</taxon>
        <taxon>Periplaneta</taxon>
    </lineage>
</organism>
<evidence type="ECO:0000313" key="2">
    <source>
        <dbReference type="Proteomes" id="UP001148838"/>
    </source>
</evidence>
<accession>A0ABQ8SG22</accession>
<gene>
    <name evidence="1" type="ORF">ANN_15317</name>
</gene>
<name>A0ABQ8SG22_PERAM</name>
<protein>
    <submittedName>
        <fullName evidence="1">Uncharacterized protein</fullName>
    </submittedName>
</protein>
<proteinExistence type="predicted"/>
<comment type="caution">
    <text evidence="1">The sequence shown here is derived from an EMBL/GenBank/DDBJ whole genome shotgun (WGS) entry which is preliminary data.</text>
</comment>
<reference evidence="1 2" key="1">
    <citation type="journal article" date="2022" name="Allergy">
        <title>Genome assembly and annotation of Periplaneta americana reveal a comprehensive cockroach allergen profile.</title>
        <authorList>
            <person name="Wang L."/>
            <person name="Xiong Q."/>
            <person name="Saelim N."/>
            <person name="Wang L."/>
            <person name="Nong W."/>
            <person name="Wan A.T."/>
            <person name="Shi M."/>
            <person name="Liu X."/>
            <person name="Cao Q."/>
            <person name="Hui J.H.L."/>
            <person name="Sookrung N."/>
            <person name="Leung T.F."/>
            <person name="Tungtrongchitr A."/>
            <person name="Tsui S.K.W."/>
        </authorList>
    </citation>
    <scope>NUCLEOTIDE SEQUENCE [LARGE SCALE GENOMIC DNA]</scope>
    <source>
        <strain evidence="1">PWHHKU_190912</strain>
    </source>
</reference>